<reference evidence="3" key="1">
    <citation type="submission" date="2025-08" db="UniProtKB">
        <authorList>
            <consortium name="RefSeq"/>
        </authorList>
    </citation>
    <scope>IDENTIFICATION</scope>
</reference>
<evidence type="ECO:0000313" key="3">
    <source>
        <dbReference type="RefSeq" id="XP_065655146.1"/>
    </source>
</evidence>
<protein>
    <submittedName>
        <fullName evidence="3">Uncharacterized protein LOC136081614 isoform X1</fullName>
    </submittedName>
</protein>
<evidence type="ECO:0000313" key="2">
    <source>
        <dbReference type="Proteomes" id="UP001652625"/>
    </source>
</evidence>
<gene>
    <name evidence="3" type="primary">LOC136081614</name>
</gene>
<feature type="region of interest" description="Disordered" evidence="1">
    <location>
        <begin position="225"/>
        <end position="309"/>
    </location>
</feature>
<proteinExistence type="predicted"/>
<dbReference type="GeneID" id="136081614"/>
<feature type="compositionally biased region" description="Polar residues" evidence="1">
    <location>
        <begin position="258"/>
        <end position="273"/>
    </location>
</feature>
<feature type="compositionally biased region" description="Basic and acidic residues" evidence="1">
    <location>
        <begin position="299"/>
        <end position="308"/>
    </location>
</feature>
<keyword evidence="2" id="KW-1185">Reference proteome</keyword>
<dbReference type="PANTHER" id="PTHR33480">
    <property type="entry name" value="SET DOMAIN-CONTAINING PROTEIN-RELATED"/>
    <property type="match status" value="1"/>
</dbReference>
<name>A0ABM4C0T0_HYDVU</name>
<dbReference type="PANTHER" id="PTHR33480:SF1">
    <property type="entry name" value="TYR RECOMBINASE DOMAIN-CONTAINING PROTEIN"/>
    <property type="match status" value="1"/>
</dbReference>
<evidence type="ECO:0000256" key="1">
    <source>
        <dbReference type="SAM" id="MobiDB-lite"/>
    </source>
</evidence>
<dbReference type="RefSeq" id="XP_065655146.1">
    <property type="nucleotide sequence ID" value="XM_065799074.1"/>
</dbReference>
<organism evidence="2 3">
    <name type="scientific">Hydra vulgaris</name>
    <name type="common">Hydra</name>
    <name type="synonym">Hydra attenuata</name>
    <dbReference type="NCBI Taxonomy" id="6087"/>
    <lineage>
        <taxon>Eukaryota</taxon>
        <taxon>Metazoa</taxon>
        <taxon>Cnidaria</taxon>
        <taxon>Hydrozoa</taxon>
        <taxon>Hydroidolina</taxon>
        <taxon>Anthoathecata</taxon>
        <taxon>Aplanulata</taxon>
        <taxon>Hydridae</taxon>
        <taxon>Hydra</taxon>
    </lineage>
</organism>
<dbReference type="Proteomes" id="UP001652625">
    <property type="component" value="Chromosome 06"/>
</dbReference>
<feature type="compositionally biased region" description="Polar residues" evidence="1">
    <location>
        <begin position="225"/>
        <end position="250"/>
    </location>
</feature>
<sequence length="388" mass="45074">MKDNFIFWDNHIYIEVRDLICTRLTLLNARRGGEPARLLLIDWKVAEEGGWINSQHIKELDELDEKLANAIQVAYMTGKGNNHLVPVLIPLDSIPVLKKLSNLNIRIEAGILENNQYLFPSTQKSKNHVSGWHALHFICTKIKDKLKYPNKLTATANRKRVSTLFAIMDLPPQDRELFYQHMGHSKDINQNVYQVPPALLEITKVGRHLIDIEKGKHKVVNRTVLQAPTSDGKQKVANSNVLQTSTANNNDDLKENTNDSIENGKNTDTLSRWKTNKRVNLDEENESGLDEKKKKRKKTDFQHNKEAESNTGRSYFQWNTYQINHFDCAFGSFINGVNQNCFPELKYMKEFSKRYNVDLHKIRTRINNERRKTLNLQKKRMKQMHISE</sequence>
<accession>A0ABM4C0T0</accession>